<reference evidence="3" key="1">
    <citation type="submission" date="2020-02" db="EMBL/GenBank/DDBJ databases">
        <authorList>
            <person name="Meier V. D."/>
        </authorList>
    </citation>
    <scope>NUCLEOTIDE SEQUENCE</scope>
    <source>
        <strain evidence="3">AVDCRST_MAG65</strain>
    </source>
</reference>
<proteinExistence type="predicted"/>
<dbReference type="InterPro" id="IPR052936">
    <property type="entry name" value="Jasmonate_Hydroxylase-like"/>
</dbReference>
<evidence type="ECO:0000259" key="2">
    <source>
        <dbReference type="PROSITE" id="PS51725"/>
    </source>
</evidence>
<dbReference type="Pfam" id="PF03992">
    <property type="entry name" value="ABM"/>
    <property type="match status" value="1"/>
</dbReference>
<name>A0A6J4S252_9ACTN</name>
<dbReference type="PANTHER" id="PTHR37811:SF2">
    <property type="entry name" value="ABM DOMAIN-CONTAINING PROTEIN"/>
    <property type="match status" value="1"/>
</dbReference>
<evidence type="ECO:0000313" key="3">
    <source>
        <dbReference type="EMBL" id="CAA9483107.1"/>
    </source>
</evidence>
<dbReference type="EMBL" id="CADCVL010000261">
    <property type="protein sequence ID" value="CAA9483107.1"/>
    <property type="molecule type" value="Genomic_DNA"/>
</dbReference>
<sequence>MLDARDAADMNRGMFAVLFEVQIKPWEWDRYLELAATLRPELVKVPGFIHNERYSSERTECRLLSVSLWESEKAVVRWRTHGLHHEVQDLGRFEVFDDYHLRVGEVIADSASGELRATRSDVTEVGVAKAVTMTEVEPGEECPQSPRPSADVVDTEHYTGITTEGKRLLLASWRTEERADAWLAEQPAGPRYRQVRIVRDYGLRDRAEAPQYFAPVEAGSARESPGEPSMAPWT</sequence>
<evidence type="ECO:0000256" key="1">
    <source>
        <dbReference type="SAM" id="MobiDB-lite"/>
    </source>
</evidence>
<feature type="domain" description="ABM" evidence="2">
    <location>
        <begin position="15"/>
        <end position="106"/>
    </location>
</feature>
<dbReference type="InterPro" id="IPR011008">
    <property type="entry name" value="Dimeric_a/b-barrel"/>
</dbReference>
<dbReference type="InterPro" id="IPR007138">
    <property type="entry name" value="ABM_dom"/>
</dbReference>
<dbReference type="AlphaFoldDB" id="A0A6J4S252"/>
<accession>A0A6J4S252</accession>
<dbReference type="Gene3D" id="3.30.70.100">
    <property type="match status" value="1"/>
</dbReference>
<protein>
    <recommendedName>
        <fullName evidence="2">ABM domain-containing protein</fullName>
    </recommendedName>
</protein>
<dbReference type="PROSITE" id="PS51725">
    <property type="entry name" value="ABM"/>
    <property type="match status" value="1"/>
</dbReference>
<gene>
    <name evidence="3" type="ORF">AVDCRST_MAG65-1572</name>
</gene>
<dbReference type="SUPFAM" id="SSF54909">
    <property type="entry name" value="Dimeric alpha+beta barrel"/>
    <property type="match status" value="1"/>
</dbReference>
<dbReference type="PANTHER" id="PTHR37811">
    <property type="entry name" value="BLL5343 PROTEIN"/>
    <property type="match status" value="1"/>
</dbReference>
<organism evidence="3">
    <name type="scientific">uncultured Solirubrobacteraceae bacterium</name>
    <dbReference type="NCBI Taxonomy" id="1162706"/>
    <lineage>
        <taxon>Bacteria</taxon>
        <taxon>Bacillati</taxon>
        <taxon>Actinomycetota</taxon>
        <taxon>Thermoleophilia</taxon>
        <taxon>Solirubrobacterales</taxon>
        <taxon>Solirubrobacteraceae</taxon>
        <taxon>environmental samples</taxon>
    </lineage>
</organism>
<feature type="region of interest" description="Disordered" evidence="1">
    <location>
        <begin position="214"/>
        <end position="234"/>
    </location>
</feature>